<feature type="compositionally biased region" description="Basic and acidic residues" evidence="1">
    <location>
        <begin position="67"/>
        <end position="92"/>
    </location>
</feature>
<dbReference type="EMBL" id="CP001276">
    <property type="protein sequence ID" value="ACM06602.1"/>
    <property type="molecule type" value="Genomic_DNA"/>
</dbReference>
<dbReference type="HOGENOM" id="CLU_1546850_0_0_0"/>
<keyword evidence="2" id="KW-0614">Plasmid</keyword>
<dbReference type="KEGG" id="tro:trd_A0149"/>
<dbReference type="Proteomes" id="UP000000447">
    <property type="component" value="Plasmid unnamed"/>
</dbReference>
<sequence length="173" mass="19081">MPLQKSVGLTKSARAIGSRSLPGRRVLFAETGRAPHERIHSLRHVTAPSAALPARARTKTAAVPAVSRDHRRSEAHCRQGNDSPDRHAAHTHQHERLVGQSRWWLPSSTAGRDALGSTFFANFSRFRGPLTVRLLPSTTASAGASLCHDDFLHRDQSGELHRLSRERAAHSMR</sequence>
<protein>
    <submittedName>
        <fullName evidence="2">Uncharacterized protein</fullName>
    </submittedName>
</protein>
<reference evidence="2 3" key="1">
    <citation type="journal article" date="2009" name="PLoS ONE">
        <title>Complete genome sequence of the aerobic CO-oxidizing thermophile Thermomicrobium roseum.</title>
        <authorList>
            <person name="Wu D."/>
            <person name="Raymond J."/>
            <person name="Wu M."/>
            <person name="Chatterji S."/>
            <person name="Ren Q."/>
            <person name="Graham J.E."/>
            <person name="Bryant D.A."/>
            <person name="Robb F."/>
            <person name="Colman A."/>
            <person name="Tallon L.J."/>
            <person name="Badger J.H."/>
            <person name="Madupu R."/>
            <person name="Ward N.L."/>
            <person name="Eisen J.A."/>
        </authorList>
    </citation>
    <scope>NUCLEOTIDE SEQUENCE [LARGE SCALE GENOMIC DNA]</scope>
    <source>
        <strain evidence="3">ATCC 27502 / DSM 5159 / P-2</strain>
        <plasmid evidence="2">unnamed</plasmid>
    </source>
</reference>
<organism evidence="2 3">
    <name type="scientific">Thermomicrobium roseum (strain ATCC 27502 / DSM 5159 / P-2)</name>
    <dbReference type="NCBI Taxonomy" id="309801"/>
    <lineage>
        <taxon>Bacteria</taxon>
        <taxon>Pseudomonadati</taxon>
        <taxon>Thermomicrobiota</taxon>
        <taxon>Thermomicrobia</taxon>
        <taxon>Thermomicrobiales</taxon>
        <taxon>Thermomicrobiaceae</taxon>
        <taxon>Thermomicrobium</taxon>
    </lineage>
</organism>
<evidence type="ECO:0000313" key="3">
    <source>
        <dbReference type="Proteomes" id="UP000000447"/>
    </source>
</evidence>
<evidence type="ECO:0000313" key="2">
    <source>
        <dbReference type="EMBL" id="ACM06602.1"/>
    </source>
</evidence>
<gene>
    <name evidence="2" type="ordered locus">trd_A0149</name>
</gene>
<accession>B9L2Y5</accession>
<feature type="region of interest" description="Disordered" evidence="1">
    <location>
        <begin position="53"/>
        <end position="92"/>
    </location>
</feature>
<keyword evidence="3" id="KW-1185">Reference proteome</keyword>
<geneLocation type="plasmid" evidence="3">
    <name>Tros</name>
</geneLocation>
<proteinExistence type="predicted"/>
<name>B9L2Y5_THERP</name>
<evidence type="ECO:0000256" key="1">
    <source>
        <dbReference type="SAM" id="MobiDB-lite"/>
    </source>
</evidence>
<dbReference type="AlphaFoldDB" id="B9L2Y5"/>